<dbReference type="PANTHER" id="PTHR46382">
    <property type="entry name" value="PHOSPHATIDATE CYTIDYLYLTRANSFERASE"/>
    <property type="match status" value="1"/>
</dbReference>
<evidence type="ECO:0000256" key="7">
    <source>
        <dbReference type="ARBA" id="ARBA00019373"/>
    </source>
</evidence>
<feature type="transmembrane region" description="Helical" evidence="19">
    <location>
        <begin position="117"/>
        <end position="137"/>
    </location>
</feature>
<evidence type="ECO:0000256" key="15">
    <source>
        <dbReference type="ARBA" id="ARBA00023136"/>
    </source>
</evidence>
<keyword evidence="13 19" id="KW-1133">Transmembrane helix</keyword>
<evidence type="ECO:0000256" key="9">
    <source>
        <dbReference type="ARBA" id="ARBA00022516"/>
    </source>
</evidence>
<feature type="transmembrane region" description="Helical" evidence="19">
    <location>
        <begin position="66"/>
        <end position="88"/>
    </location>
</feature>
<dbReference type="Proteomes" id="UP001164727">
    <property type="component" value="Chromosome"/>
</dbReference>
<dbReference type="InterPro" id="IPR000374">
    <property type="entry name" value="PC_trans"/>
</dbReference>
<keyword evidence="16" id="KW-0594">Phospholipid biosynthesis</keyword>
<evidence type="ECO:0000256" key="3">
    <source>
        <dbReference type="ARBA" id="ARBA00005119"/>
    </source>
</evidence>
<dbReference type="EMBL" id="CP114006">
    <property type="protein sequence ID" value="WAN63235.1"/>
    <property type="molecule type" value="Genomic_DNA"/>
</dbReference>
<proteinExistence type="inferred from homology"/>
<evidence type="ECO:0000256" key="5">
    <source>
        <dbReference type="ARBA" id="ARBA00010185"/>
    </source>
</evidence>
<comment type="similarity">
    <text evidence="5 18">Belongs to the CDS family.</text>
</comment>
<dbReference type="RefSeq" id="WP_268850072.1">
    <property type="nucleotide sequence ID" value="NZ_CP114006.1"/>
</dbReference>
<feature type="transmembrane region" description="Helical" evidence="19">
    <location>
        <begin position="211"/>
        <end position="239"/>
    </location>
</feature>
<keyword evidence="10 18" id="KW-0808">Transferase</keyword>
<gene>
    <name evidence="20" type="primary">cdsA</name>
    <name evidence="20" type="ORF">RS022_02840</name>
</gene>
<protein>
    <recommendedName>
        <fullName evidence="7 18">Phosphatidate cytidylyltransferase</fullName>
        <ecNumber evidence="6 18">2.7.7.41</ecNumber>
    </recommendedName>
</protein>
<keyword evidence="17" id="KW-1208">Phospholipid metabolism</keyword>
<feature type="transmembrane region" description="Helical" evidence="19">
    <location>
        <begin position="34"/>
        <end position="54"/>
    </location>
</feature>
<comment type="subcellular location">
    <subcellularLocation>
        <location evidence="2">Cell membrane</location>
        <topology evidence="2">Multi-pass membrane protein</topology>
    </subcellularLocation>
</comment>
<feature type="transmembrane region" description="Helical" evidence="19">
    <location>
        <begin position="173"/>
        <end position="199"/>
    </location>
</feature>
<dbReference type="PROSITE" id="PS01315">
    <property type="entry name" value="CDS"/>
    <property type="match status" value="1"/>
</dbReference>
<reference evidence="20 21" key="1">
    <citation type="journal article" date="2023" name="Microbiol. Resour. Announc.">
        <title>Complete Genome of 'Candidatus Phytoplasma rubi' RS, a Phytopathogenic Bacterium Associated with Rubus Stunt Disease.</title>
        <authorList>
            <person name="Duckeck D."/>
            <person name="Zubert C."/>
            <person name="Bohm J.W."/>
            <person name="Carminati G."/>
            <person name="Schneider B."/>
            <person name="Kube M."/>
        </authorList>
    </citation>
    <scope>NUCLEOTIDE SEQUENCE [LARGE SCALE GENOMIC DNA]</scope>
    <source>
        <strain evidence="20 21">RS</strain>
    </source>
</reference>
<keyword evidence="21" id="KW-1185">Reference proteome</keyword>
<evidence type="ECO:0000313" key="21">
    <source>
        <dbReference type="Proteomes" id="UP001164727"/>
    </source>
</evidence>
<sequence>MKKQISLSFNKIYIGLFLFLITLCFYCIPNPNVFTNFCLFGIFVIMIGSVKELLNAAKVTKSKFVQIIFFIFVFLFFCYFLSFLLNFFQNKGSGFFPQIQEEQPIIKLLQKLFVKEYFLFCFLFFLICLWIFFLFIHKFRTEHLNFFLLILLYIVFSSACFFTLVYLNYKWFLYLFIITISSDSFAFLGGILFGENLLYPSVSPKKTWEGFFCGFIVSFIIILCVFGFQTIPFCFFTFFNCIMSQFGDLISSKLKRDFSIKDLGSIIPGHGGLLDRFDSLLFLSFCVIALLSNDFIYKNISIIII</sequence>
<evidence type="ECO:0000256" key="14">
    <source>
        <dbReference type="ARBA" id="ARBA00023098"/>
    </source>
</evidence>
<accession>A0ABY7BS09</accession>
<dbReference type="Pfam" id="PF01148">
    <property type="entry name" value="CTP_transf_1"/>
    <property type="match status" value="1"/>
</dbReference>
<evidence type="ECO:0000313" key="20">
    <source>
        <dbReference type="EMBL" id="WAN63235.1"/>
    </source>
</evidence>
<comment type="pathway">
    <text evidence="4">Lipid metabolism.</text>
</comment>
<keyword evidence="12 18" id="KW-0548">Nucleotidyltransferase</keyword>
<keyword evidence="11 18" id="KW-0812">Transmembrane</keyword>
<feature type="transmembrane region" description="Helical" evidence="19">
    <location>
        <begin position="144"/>
        <end position="167"/>
    </location>
</feature>
<evidence type="ECO:0000256" key="10">
    <source>
        <dbReference type="ARBA" id="ARBA00022679"/>
    </source>
</evidence>
<name>A0ABY7BS09_9MOLU</name>
<dbReference type="GO" id="GO:0016779">
    <property type="term" value="F:nucleotidyltransferase activity"/>
    <property type="evidence" value="ECO:0007669"/>
    <property type="project" value="UniProtKB-KW"/>
</dbReference>
<evidence type="ECO:0000256" key="11">
    <source>
        <dbReference type="ARBA" id="ARBA00022692"/>
    </source>
</evidence>
<evidence type="ECO:0000256" key="6">
    <source>
        <dbReference type="ARBA" id="ARBA00012487"/>
    </source>
</evidence>
<evidence type="ECO:0000256" key="19">
    <source>
        <dbReference type="SAM" id="Phobius"/>
    </source>
</evidence>
<evidence type="ECO:0000256" key="17">
    <source>
        <dbReference type="ARBA" id="ARBA00023264"/>
    </source>
</evidence>
<organism evidence="20 21">
    <name type="scientific">Candidatus Phytoplasma rubi</name>
    <dbReference type="NCBI Taxonomy" id="399025"/>
    <lineage>
        <taxon>Bacteria</taxon>
        <taxon>Bacillati</taxon>
        <taxon>Mycoplasmatota</taxon>
        <taxon>Mollicutes</taxon>
        <taxon>Acholeplasmatales</taxon>
        <taxon>Acholeplasmataceae</taxon>
        <taxon>Candidatus Phytoplasma</taxon>
        <taxon>16SrV (Elm yellows group)</taxon>
    </lineage>
</organism>
<evidence type="ECO:0000256" key="16">
    <source>
        <dbReference type="ARBA" id="ARBA00023209"/>
    </source>
</evidence>
<dbReference type="EC" id="2.7.7.41" evidence="6 18"/>
<feature type="transmembrane region" description="Helical" evidence="19">
    <location>
        <begin position="12"/>
        <end position="28"/>
    </location>
</feature>
<evidence type="ECO:0000256" key="12">
    <source>
        <dbReference type="ARBA" id="ARBA00022695"/>
    </source>
</evidence>
<keyword evidence="14" id="KW-0443">Lipid metabolism</keyword>
<comment type="pathway">
    <text evidence="3 18">Phospholipid metabolism; CDP-diacylglycerol biosynthesis; CDP-diacylglycerol from sn-glycerol 3-phosphate: step 3/3.</text>
</comment>
<evidence type="ECO:0000256" key="4">
    <source>
        <dbReference type="ARBA" id="ARBA00005189"/>
    </source>
</evidence>
<evidence type="ECO:0000256" key="2">
    <source>
        <dbReference type="ARBA" id="ARBA00004651"/>
    </source>
</evidence>
<feature type="transmembrane region" description="Helical" evidence="19">
    <location>
        <begin position="279"/>
        <end position="297"/>
    </location>
</feature>
<evidence type="ECO:0000256" key="18">
    <source>
        <dbReference type="RuleBase" id="RU003938"/>
    </source>
</evidence>
<keyword evidence="15 19" id="KW-0472">Membrane</keyword>
<evidence type="ECO:0000256" key="8">
    <source>
        <dbReference type="ARBA" id="ARBA00022475"/>
    </source>
</evidence>
<comment type="catalytic activity">
    <reaction evidence="1 18">
        <text>a 1,2-diacyl-sn-glycero-3-phosphate + CTP + H(+) = a CDP-1,2-diacyl-sn-glycerol + diphosphate</text>
        <dbReference type="Rhea" id="RHEA:16229"/>
        <dbReference type="ChEBI" id="CHEBI:15378"/>
        <dbReference type="ChEBI" id="CHEBI:33019"/>
        <dbReference type="ChEBI" id="CHEBI:37563"/>
        <dbReference type="ChEBI" id="CHEBI:58332"/>
        <dbReference type="ChEBI" id="CHEBI:58608"/>
        <dbReference type="EC" id="2.7.7.41"/>
    </reaction>
</comment>
<keyword evidence="9" id="KW-0444">Lipid biosynthesis</keyword>
<keyword evidence="8" id="KW-1003">Cell membrane</keyword>
<evidence type="ECO:0000256" key="1">
    <source>
        <dbReference type="ARBA" id="ARBA00001698"/>
    </source>
</evidence>
<dbReference type="PANTHER" id="PTHR46382:SF1">
    <property type="entry name" value="PHOSPHATIDATE CYTIDYLYLTRANSFERASE"/>
    <property type="match status" value="1"/>
</dbReference>
<evidence type="ECO:0000256" key="13">
    <source>
        <dbReference type="ARBA" id="ARBA00022989"/>
    </source>
</evidence>